<dbReference type="InterPro" id="IPR036526">
    <property type="entry name" value="C-N_Hydrolase_sf"/>
</dbReference>
<keyword evidence="1" id="KW-0378">Hydrolase</keyword>
<reference evidence="3 4" key="1">
    <citation type="submission" date="2018-09" db="EMBL/GenBank/DDBJ databases">
        <title>YIM 75000 draft genome.</title>
        <authorList>
            <person name="Tang S."/>
            <person name="Feng Y."/>
        </authorList>
    </citation>
    <scope>NUCLEOTIDE SEQUENCE [LARGE SCALE GENOMIC DNA]</scope>
    <source>
        <strain evidence="3 4">YIM 75000</strain>
    </source>
</reference>
<dbReference type="SUPFAM" id="SSF56317">
    <property type="entry name" value="Carbon-nitrogen hydrolase"/>
    <property type="match status" value="2"/>
</dbReference>
<dbReference type="PANTHER" id="PTHR43674">
    <property type="entry name" value="NITRILASE C965.09-RELATED"/>
    <property type="match status" value="1"/>
</dbReference>
<dbReference type="Gene3D" id="3.60.110.10">
    <property type="entry name" value="Carbon-nitrogen hydrolase"/>
    <property type="match status" value="2"/>
</dbReference>
<dbReference type="PROSITE" id="PS50263">
    <property type="entry name" value="CN_HYDROLASE"/>
    <property type="match status" value="1"/>
</dbReference>
<sequence>MVRTATVGAVQLVAARGDKEANLQALEELVAAAARRGARVVVAPEMATTGYCWPDEAEVRPLAEPVDGPSTRRLARLCRSTGTWLVVGMPEVDEGTGLLHNTCVLVGPDGPLGAYRKVQPFLADPFWSVDGDRLPPVWETPAGRVSPLVCADVDYPEPPRAVALAGVDWLALATAWVDEPAPSATWRLRAWEDALPVVAADMAGRELGVQFSGGTCVLDHAGSVLDAVDAGPGVVVATLDLDAAARRRREVLAERRPRAYRPLALTTRWARPDRDRLYGEAPQQEALHVAVLHGPPAREAPAPPAGTELAVLPALHLVGGAPADADAAGRAADRHDEALAALGAWAARHGCEAVTSLVERVGGGLRLALVAAGPRGTQVRHATHLGPYAAWAEPGDEEELLPLERPWGRLGLLSGEELAVPETSRVLAVRRADVVAVPAAVAWPWPVDYPGTRVPLGEGLTGPDRTFAHPARLRAGDSHVWVALANDGPTTSGVFAPDHVAVPRAEVLAPAPGWASVLAPLRGPTALGRQCEEKPQLTRRRTDVFSRPLLA</sequence>
<dbReference type="AlphaFoldDB" id="A0A3A3ZKL7"/>
<accession>A0A3A3ZKL7</accession>
<dbReference type="Proteomes" id="UP000265614">
    <property type="component" value="Unassembled WGS sequence"/>
</dbReference>
<protein>
    <recommendedName>
        <fullName evidence="2">CN hydrolase domain-containing protein</fullName>
    </recommendedName>
</protein>
<name>A0A3A3ZKL7_9ACTN</name>
<evidence type="ECO:0000313" key="3">
    <source>
        <dbReference type="EMBL" id="RJK96410.1"/>
    </source>
</evidence>
<dbReference type="InterPro" id="IPR003010">
    <property type="entry name" value="C-N_Hydrolase"/>
</dbReference>
<organism evidence="3 4">
    <name type="scientific">Vallicoccus soli</name>
    <dbReference type="NCBI Taxonomy" id="2339232"/>
    <lineage>
        <taxon>Bacteria</taxon>
        <taxon>Bacillati</taxon>
        <taxon>Actinomycetota</taxon>
        <taxon>Actinomycetes</taxon>
        <taxon>Motilibacterales</taxon>
        <taxon>Vallicoccaceae</taxon>
        <taxon>Vallicoccus</taxon>
    </lineage>
</organism>
<dbReference type="EMBL" id="QZEZ01000003">
    <property type="protein sequence ID" value="RJK96410.1"/>
    <property type="molecule type" value="Genomic_DNA"/>
</dbReference>
<dbReference type="RefSeq" id="WP_119950141.1">
    <property type="nucleotide sequence ID" value="NZ_QZEZ01000003.1"/>
</dbReference>
<dbReference type="GO" id="GO:0016811">
    <property type="term" value="F:hydrolase activity, acting on carbon-nitrogen (but not peptide) bonds, in linear amides"/>
    <property type="evidence" value="ECO:0007669"/>
    <property type="project" value="TreeGrafter"/>
</dbReference>
<dbReference type="PANTHER" id="PTHR43674:SF2">
    <property type="entry name" value="BETA-UREIDOPROPIONASE"/>
    <property type="match status" value="1"/>
</dbReference>
<gene>
    <name evidence="3" type="ORF">D5H78_09280</name>
</gene>
<keyword evidence="4" id="KW-1185">Reference proteome</keyword>
<proteinExistence type="predicted"/>
<comment type="caution">
    <text evidence="3">The sequence shown here is derived from an EMBL/GenBank/DDBJ whole genome shotgun (WGS) entry which is preliminary data.</text>
</comment>
<dbReference type="Pfam" id="PF00795">
    <property type="entry name" value="CN_hydrolase"/>
    <property type="match status" value="1"/>
</dbReference>
<evidence type="ECO:0000313" key="4">
    <source>
        <dbReference type="Proteomes" id="UP000265614"/>
    </source>
</evidence>
<feature type="domain" description="CN hydrolase" evidence="2">
    <location>
        <begin position="5"/>
        <end position="241"/>
    </location>
</feature>
<dbReference type="OrthoDB" id="9811121at2"/>
<evidence type="ECO:0000256" key="1">
    <source>
        <dbReference type="ARBA" id="ARBA00022801"/>
    </source>
</evidence>
<evidence type="ECO:0000259" key="2">
    <source>
        <dbReference type="PROSITE" id="PS50263"/>
    </source>
</evidence>
<dbReference type="InterPro" id="IPR050345">
    <property type="entry name" value="Aliph_Amidase/BUP"/>
</dbReference>